<name>A0AAP0EZJ2_9MAGN</name>
<protein>
    <recommendedName>
        <fullName evidence="8">C3H1-type domain-containing protein</fullName>
    </recommendedName>
</protein>
<evidence type="ECO:0000256" key="5">
    <source>
        <dbReference type="ARBA" id="ARBA00023125"/>
    </source>
</evidence>
<keyword evidence="1 6" id="KW-0479">Metal-binding</keyword>
<evidence type="ECO:0000313" key="10">
    <source>
        <dbReference type="Proteomes" id="UP001420932"/>
    </source>
</evidence>
<feature type="zinc finger region" description="C3H1-type" evidence="6">
    <location>
        <begin position="37"/>
        <end position="63"/>
    </location>
</feature>
<organism evidence="9 10">
    <name type="scientific">Stephania yunnanensis</name>
    <dbReference type="NCBI Taxonomy" id="152371"/>
    <lineage>
        <taxon>Eukaryota</taxon>
        <taxon>Viridiplantae</taxon>
        <taxon>Streptophyta</taxon>
        <taxon>Embryophyta</taxon>
        <taxon>Tracheophyta</taxon>
        <taxon>Spermatophyta</taxon>
        <taxon>Magnoliopsida</taxon>
        <taxon>Ranunculales</taxon>
        <taxon>Menispermaceae</taxon>
        <taxon>Menispermoideae</taxon>
        <taxon>Cissampelideae</taxon>
        <taxon>Stephania</taxon>
    </lineage>
</organism>
<dbReference type="PANTHER" id="PTHR15725">
    <property type="entry name" value="ZN-FINGER, C-X8-C-X5-C-X3-H TYPE-CONTAINING"/>
    <property type="match status" value="1"/>
</dbReference>
<dbReference type="GO" id="GO:0003729">
    <property type="term" value="F:mRNA binding"/>
    <property type="evidence" value="ECO:0007669"/>
    <property type="project" value="TreeGrafter"/>
</dbReference>
<evidence type="ECO:0000259" key="8">
    <source>
        <dbReference type="PROSITE" id="PS50103"/>
    </source>
</evidence>
<evidence type="ECO:0000256" key="4">
    <source>
        <dbReference type="ARBA" id="ARBA00022833"/>
    </source>
</evidence>
<dbReference type="InterPro" id="IPR041686">
    <property type="entry name" value="Znf-CCCH_3"/>
</dbReference>
<dbReference type="Proteomes" id="UP001420932">
    <property type="component" value="Unassembled WGS sequence"/>
</dbReference>
<evidence type="ECO:0000256" key="6">
    <source>
        <dbReference type="PROSITE-ProRule" id="PRU00723"/>
    </source>
</evidence>
<evidence type="ECO:0000256" key="2">
    <source>
        <dbReference type="ARBA" id="ARBA00022737"/>
    </source>
</evidence>
<dbReference type="SUPFAM" id="SSF90229">
    <property type="entry name" value="CCCH zinc finger"/>
    <property type="match status" value="1"/>
</dbReference>
<dbReference type="GO" id="GO:0003677">
    <property type="term" value="F:DNA binding"/>
    <property type="evidence" value="ECO:0007669"/>
    <property type="project" value="UniProtKB-KW"/>
</dbReference>
<keyword evidence="5" id="KW-0238">DNA-binding</keyword>
<proteinExistence type="predicted"/>
<feature type="domain" description="C3H1-type" evidence="8">
    <location>
        <begin position="6"/>
        <end position="35"/>
    </location>
</feature>
<dbReference type="GO" id="GO:0008270">
    <property type="term" value="F:zinc ion binding"/>
    <property type="evidence" value="ECO:0007669"/>
    <property type="project" value="UniProtKB-KW"/>
</dbReference>
<gene>
    <name evidence="9" type="ORF">Syun_025843</name>
</gene>
<feature type="domain" description="C3H1-type" evidence="8">
    <location>
        <begin position="85"/>
        <end position="112"/>
    </location>
</feature>
<feature type="zinc finger region" description="C3H1-type" evidence="6">
    <location>
        <begin position="85"/>
        <end position="112"/>
    </location>
</feature>
<feature type="region of interest" description="Disordered" evidence="7">
    <location>
        <begin position="220"/>
        <end position="257"/>
    </location>
</feature>
<dbReference type="Pfam" id="PF14608">
    <property type="entry name" value="zf-CCCH_2"/>
    <property type="match status" value="1"/>
</dbReference>
<keyword evidence="3 6" id="KW-0863">Zinc-finger</keyword>
<feature type="region of interest" description="Disordered" evidence="7">
    <location>
        <begin position="349"/>
        <end position="389"/>
    </location>
</feature>
<dbReference type="AlphaFoldDB" id="A0AAP0EZJ2"/>
<dbReference type="PANTHER" id="PTHR15725:SF0">
    <property type="entry name" value="ZINC FINGER CCCH DOMAIN-CONTAINING PROTEIN 32-LIKE"/>
    <property type="match status" value="1"/>
</dbReference>
<dbReference type="InterPro" id="IPR036855">
    <property type="entry name" value="Znf_CCCH_sf"/>
</dbReference>
<dbReference type="EMBL" id="JBBNAF010000011">
    <property type="protein sequence ID" value="KAK9098798.1"/>
    <property type="molecule type" value="Genomic_DNA"/>
</dbReference>
<dbReference type="Gene3D" id="4.10.1000.10">
    <property type="entry name" value="Zinc finger, CCCH-type"/>
    <property type="match status" value="1"/>
</dbReference>
<reference evidence="9 10" key="1">
    <citation type="submission" date="2024-01" db="EMBL/GenBank/DDBJ databases">
        <title>Genome assemblies of Stephania.</title>
        <authorList>
            <person name="Yang L."/>
        </authorList>
    </citation>
    <scope>NUCLEOTIDE SEQUENCE [LARGE SCALE GENOMIC DNA]</scope>
    <source>
        <strain evidence="9">YNDBR</strain>
        <tissue evidence="9">Leaf</tissue>
    </source>
</reference>
<dbReference type="FunFam" id="4.10.1000.10:FF:000021">
    <property type="entry name" value="Zinc finger CCCH domain-containing protein 17"/>
    <property type="match status" value="1"/>
</dbReference>
<dbReference type="PROSITE" id="PS50103">
    <property type="entry name" value="ZF_C3H1"/>
    <property type="match status" value="3"/>
</dbReference>
<feature type="domain" description="C3H1-type" evidence="8">
    <location>
        <begin position="37"/>
        <end position="63"/>
    </location>
</feature>
<sequence>MGDEALKSNTDCVYFLASPLTCKKGIDCEYRHSESARLNPRDCWYWLNGNCQNPVCAFRHPPLEGLPETSVEEVSLPDQASVPVNKTNVPCYYYFNGFCNRGESCFFLHGSDDAIAARFTKTASTDTSYPPVEASASTLDGKLLLQVKAPIKPLCEAVVGENIHVQPKVNIKKSSSCELVKQNSSVQLSMAELQEKHMKLERTIPEKDAIDGGCLLYGEESSEEQSDGLVGSEGSPEEHADRHAQPEEWLESSPGFDVLVDDGAEDGGYDENEQEYMLVPERETSIRHHLLHYDYEDYKDSMPYDPTDYSEARLSYEQKMELYGAVGNEHVPRYAERVSNSAMERIHDPMMFQRSPSRKFKHGNRNGVDLREHLKKRRRTDRRRESEYSTSHGLYHLNGRRHETCARQHVTGSMPSGRLASEIGKNMISSQPNDETFFQVQAPRRWLRRSHGRCVRPRMHEKDKRRQAGPKCMFSDNSRRISSWEAAAHLDFTSFSGPKSLTEIKEGKRKAMGSETGFGTTKHSKTLSKDFEDPKALREILQEKGKVDAVH</sequence>
<dbReference type="Pfam" id="PF15663">
    <property type="entry name" value="zf-CCCH_3"/>
    <property type="match status" value="1"/>
</dbReference>
<keyword evidence="10" id="KW-1185">Reference proteome</keyword>
<evidence type="ECO:0000256" key="1">
    <source>
        <dbReference type="ARBA" id="ARBA00022723"/>
    </source>
</evidence>
<evidence type="ECO:0000256" key="7">
    <source>
        <dbReference type="SAM" id="MobiDB-lite"/>
    </source>
</evidence>
<evidence type="ECO:0000256" key="3">
    <source>
        <dbReference type="ARBA" id="ARBA00022771"/>
    </source>
</evidence>
<feature type="compositionally biased region" description="Basic and acidic residues" evidence="7">
    <location>
        <begin position="236"/>
        <end position="246"/>
    </location>
</feature>
<dbReference type="InterPro" id="IPR000571">
    <property type="entry name" value="Znf_CCCH"/>
</dbReference>
<evidence type="ECO:0000313" key="9">
    <source>
        <dbReference type="EMBL" id="KAK9098798.1"/>
    </source>
</evidence>
<accession>A0AAP0EZJ2</accession>
<feature type="region of interest" description="Disordered" evidence="7">
    <location>
        <begin position="506"/>
        <end position="531"/>
    </location>
</feature>
<keyword evidence="2" id="KW-0677">Repeat</keyword>
<dbReference type="SMART" id="SM00356">
    <property type="entry name" value="ZnF_C3H1"/>
    <property type="match status" value="3"/>
</dbReference>
<comment type="caution">
    <text evidence="9">The sequence shown here is derived from an EMBL/GenBank/DDBJ whole genome shotgun (WGS) entry which is preliminary data.</text>
</comment>
<feature type="zinc finger region" description="C3H1-type" evidence="6">
    <location>
        <begin position="6"/>
        <end position="35"/>
    </location>
</feature>
<keyword evidence="4 6" id="KW-0862">Zinc</keyword>